<gene>
    <name evidence="5" type="ORF">H9S92_04560</name>
</gene>
<dbReference type="PROSITE" id="PS50005">
    <property type="entry name" value="TPR"/>
    <property type="match status" value="2"/>
</dbReference>
<reference evidence="5" key="1">
    <citation type="submission" date="2020-08" db="EMBL/GenBank/DDBJ databases">
        <title>Lewinella bacteria from marine environments.</title>
        <authorList>
            <person name="Zhong Y."/>
        </authorList>
    </citation>
    <scope>NUCLEOTIDE SEQUENCE</scope>
    <source>
        <strain evidence="5">KCTC 42187</strain>
    </source>
</reference>
<keyword evidence="4" id="KW-0472">Membrane</keyword>
<keyword evidence="6" id="KW-1185">Reference proteome</keyword>
<dbReference type="InterPro" id="IPR051685">
    <property type="entry name" value="Ycf3/AcsC/BcsC/TPR_MFPF"/>
</dbReference>
<feature type="repeat" description="TPR" evidence="3">
    <location>
        <begin position="172"/>
        <end position="205"/>
    </location>
</feature>
<feature type="transmembrane region" description="Helical" evidence="4">
    <location>
        <begin position="236"/>
        <end position="255"/>
    </location>
</feature>
<name>A0A923PKL6_9BACT</name>
<dbReference type="EMBL" id="JACSIT010000067">
    <property type="protein sequence ID" value="MBC6993421.1"/>
    <property type="molecule type" value="Genomic_DNA"/>
</dbReference>
<dbReference type="Proteomes" id="UP000650081">
    <property type="component" value="Unassembled WGS sequence"/>
</dbReference>
<organism evidence="5 6">
    <name type="scientific">Neolewinella lacunae</name>
    <dbReference type="NCBI Taxonomy" id="1517758"/>
    <lineage>
        <taxon>Bacteria</taxon>
        <taxon>Pseudomonadati</taxon>
        <taxon>Bacteroidota</taxon>
        <taxon>Saprospiria</taxon>
        <taxon>Saprospirales</taxon>
        <taxon>Lewinellaceae</taxon>
        <taxon>Neolewinella</taxon>
    </lineage>
</organism>
<dbReference type="InterPro" id="IPR019734">
    <property type="entry name" value="TPR_rpt"/>
</dbReference>
<dbReference type="SUPFAM" id="SSF48452">
    <property type="entry name" value="TPR-like"/>
    <property type="match status" value="1"/>
</dbReference>
<dbReference type="InterPro" id="IPR011990">
    <property type="entry name" value="TPR-like_helical_dom_sf"/>
</dbReference>
<evidence type="ECO:0000256" key="2">
    <source>
        <dbReference type="ARBA" id="ARBA00022803"/>
    </source>
</evidence>
<keyword evidence="2 3" id="KW-0802">TPR repeat</keyword>
<dbReference type="RefSeq" id="WP_187465532.1">
    <property type="nucleotide sequence ID" value="NZ_JACSIT010000067.1"/>
</dbReference>
<keyword evidence="1" id="KW-0677">Repeat</keyword>
<feature type="transmembrane region" description="Helical" evidence="4">
    <location>
        <begin position="389"/>
        <end position="408"/>
    </location>
</feature>
<accession>A0A923PKL6</accession>
<feature type="transmembrane region" description="Helical" evidence="4">
    <location>
        <begin position="310"/>
        <end position="329"/>
    </location>
</feature>
<dbReference type="PANTHER" id="PTHR44943:SF5">
    <property type="entry name" value="BLL7697 PROTEIN"/>
    <property type="match status" value="1"/>
</dbReference>
<evidence type="ECO:0000256" key="1">
    <source>
        <dbReference type="ARBA" id="ARBA00022737"/>
    </source>
</evidence>
<keyword evidence="4" id="KW-0812">Transmembrane</keyword>
<evidence type="ECO:0000256" key="3">
    <source>
        <dbReference type="PROSITE-ProRule" id="PRU00339"/>
    </source>
</evidence>
<evidence type="ECO:0000313" key="6">
    <source>
        <dbReference type="Proteomes" id="UP000650081"/>
    </source>
</evidence>
<protein>
    <submittedName>
        <fullName evidence="5">Tetratricopeptide repeat protein</fullName>
    </submittedName>
</protein>
<dbReference type="Gene3D" id="1.25.40.10">
    <property type="entry name" value="Tetratricopeptide repeat domain"/>
    <property type="match status" value="1"/>
</dbReference>
<feature type="transmembrane region" description="Helical" evidence="4">
    <location>
        <begin position="267"/>
        <end position="289"/>
    </location>
</feature>
<proteinExistence type="predicted"/>
<evidence type="ECO:0000256" key="4">
    <source>
        <dbReference type="SAM" id="Phobius"/>
    </source>
</evidence>
<dbReference type="Pfam" id="PF13432">
    <property type="entry name" value="TPR_16"/>
    <property type="match status" value="1"/>
</dbReference>
<dbReference type="AlphaFoldDB" id="A0A923PKL6"/>
<evidence type="ECO:0000313" key="5">
    <source>
        <dbReference type="EMBL" id="MBC6993421.1"/>
    </source>
</evidence>
<feature type="repeat" description="TPR" evidence="3">
    <location>
        <begin position="105"/>
        <end position="138"/>
    </location>
</feature>
<dbReference type="SMART" id="SM00028">
    <property type="entry name" value="TPR"/>
    <property type="match status" value="2"/>
</dbReference>
<keyword evidence="4" id="KW-1133">Transmembrane helix</keyword>
<feature type="transmembrane region" description="Helical" evidence="4">
    <location>
        <begin position="335"/>
        <end position="354"/>
    </location>
</feature>
<sequence>MSPQALSERLNILFQQARWTEARQLLESYLADYPEDELARLYYINVLINSGEKKLARELIGPLLEESPDNPLVLRLAAVVELNDQKPKVAERLAGILIEQDPEDDDSYVLMARAKLDQRNYDAALTNLEYALDRNPENQEALNLKIYVGGFLGREDTQRAIDEALYLNPEDSTTIANHGYQLLRQGQVDAALERLRHALSINPTDQLARYAMLEAMRARFWPYRLYFKYQEAMAKLSGGASMGVIIGLWLAVNFLSRVAEENPGYGLFLWPVVYLCFALFLLTWIIEPIMNFYLLTNRYGRLLLDEDQKLMARLVGGSLGLAGLSLLAYFATGAFLFQALAFAFLLFTIPLGSFLRPIRKTQRTILTLYTVGLGVFGLGSIFLDSGTLGNIALFGLLAYQFVINGMMVREGGRTFGE</sequence>
<feature type="transmembrane region" description="Helical" evidence="4">
    <location>
        <begin position="366"/>
        <end position="383"/>
    </location>
</feature>
<dbReference type="PANTHER" id="PTHR44943">
    <property type="entry name" value="CELLULOSE SYNTHASE OPERON PROTEIN C"/>
    <property type="match status" value="1"/>
</dbReference>
<dbReference type="Pfam" id="PF14559">
    <property type="entry name" value="TPR_19"/>
    <property type="match status" value="1"/>
</dbReference>
<comment type="caution">
    <text evidence="5">The sequence shown here is derived from an EMBL/GenBank/DDBJ whole genome shotgun (WGS) entry which is preliminary data.</text>
</comment>